<name>A0A6J4EK20_ENTCL</name>
<sequence>MTPDPQFFGQREGIRFGLQIDLVNLIRVESIEEMLRASAVISADQRFKRANFAFRGLDNRLKGKLAGVGSG</sequence>
<proteinExistence type="predicted"/>
<geneLocation type="plasmid" evidence="1">
    <name>pCC32</name>
</geneLocation>
<reference evidence="1" key="1">
    <citation type="submission" date="2020-06" db="EMBL/GenBank/DDBJ databases">
        <title>Persistence of extended-spectrum beta-lactamase plasmids among Enterobacteriaceae in commercial broiler farms.</title>
        <authorList>
            <person name="Yossapol M."/>
            <person name="Asai T."/>
        </authorList>
    </citation>
    <scope>NUCLEOTIDE SEQUENCE</scope>
    <source>
        <strain evidence="1">CC32</strain>
        <plasmid evidence="1">pCC32</plasmid>
    </source>
</reference>
<organism evidence="1">
    <name type="scientific">Enterobacter cloacae</name>
    <dbReference type="NCBI Taxonomy" id="550"/>
    <lineage>
        <taxon>Bacteria</taxon>
        <taxon>Pseudomonadati</taxon>
        <taxon>Pseudomonadota</taxon>
        <taxon>Gammaproteobacteria</taxon>
        <taxon>Enterobacterales</taxon>
        <taxon>Enterobacteriaceae</taxon>
        <taxon>Enterobacter</taxon>
        <taxon>Enterobacter cloacae complex</taxon>
    </lineage>
</organism>
<dbReference type="AlphaFoldDB" id="A0A6J4EK20"/>
<accession>A0A6J4EK20</accession>
<dbReference type="EMBL" id="LC556211">
    <property type="protein sequence ID" value="BCG50859.1"/>
    <property type="molecule type" value="Genomic_DNA"/>
</dbReference>
<protein>
    <submittedName>
        <fullName evidence="1">Uncharacterized protein</fullName>
    </submittedName>
</protein>
<evidence type="ECO:0000313" key="1">
    <source>
        <dbReference type="EMBL" id="BCG50859.1"/>
    </source>
</evidence>
<keyword evidence="1" id="KW-0614">Plasmid</keyword>